<comment type="subcellular location">
    <subcellularLocation>
        <location evidence="1 6">Nucleus</location>
    </subcellularLocation>
</comment>
<reference evidence="7" key="1">
    <citation type="journal article" date="2021" name="Open Biol.">
        <title>Shared evolutionary footprints suggest mitochondrial oxidative damage underlies multiple complex I losses in fungi.</title>
        <authorList>
            <person name="Schikora-Tamarit M.A."/>
            <person name="Marcet-Houben M."/>
            <person name="Nosek J."/>
            <person name="Gabaldon T."/>
        </authorList>
    </citation>
    <scope>NUCLEOTIDE SEQUENCE</scope>
    <source>
        <strain evidence="7">NCAIM Y.01608</strain>
    </source>
</reference>
<gene>
    <name evidence="7" type="ORF">OGATHE_003110</name>
</gene>
<evidence type="ECO:0000256" key="5">
    <source>
        <dbReference type="ARBA" id="ARBA00023242"/>
    </source>
</evidence>
<evidence type="ECO:0000256" key="2">
    <source>
        <dbReference type="ARBA" id="ARBA00011038"/>
    </source>
</evidence>
<evidence type="ECO:0000313" key="8">
    <source>
        <dbReference type="Proteomes" id="UP000788993"/>
    </source>
</evidence>
<evidence type="ECO:0000256" key="3">
    <source>
        <dbReference type="ARBA" id="ARBA00022478"/>
    </source>
</evidence>
<dbReference type="InterPro" id="IPR016049">
    <property type="entry name" value="RNA_pol_Rpc34-like"/>
</dbReference>
<dbReference type="FunFam" id="1.10.10.10:FF:000116">
    <property type="entry name" value="DNA-directed RNA polymerase III subunit RPC6"/>
    <property type="match status" value="1"/>
</dbReference>
<keyword evidence="4 6" id="KW-0804">Transcription</keyword>
<evidence type="ECO:0000313" key="7">
    <source>
        <dbReference type="EMBL" id="KAH3667587.1"/>
    </source>
</evidence>
<dbReference type="Pfam" id="PF05158">
    <property type="entry name" value="RNA_pol_Rpc34"/>
    <property type="match status" value="1"/>
</dbReference>
<dbReference type="EMBL" id="JAEUBD010001062">
    <property type="protein sequence ID" value="KAH3667587.1"/>
    <property type="molecule type" value="Genomic_DNA"/>
</dbReference>
<dbReference type="Proteomes" id="UP000788993">
    <property type="component" value="Unassembled WGS sequence"/>
</dbReference>
<comment type="caution">
    <text evidence="7">The sequence shown here is derived from an EMBL/GenBank/DDBJ whole genome shotgun (WGS) entry which is preliminary data.</text>
</comment>
<dbReference type="PANTHER" id="PTHR12780">
    <property type="entry name" value="RNA POLYMERASE III DNA DIRECTED , 39KD SUBUNIT-RELATED"/>
    <property type="match status" value="1"/>
</dbReference>
<dbReference type="AlphaFoldDB" id="A0A9P8PA50"/>
<accession>A0A9P8PA50</accession>
<dbReference type="GO" id="GO:0005666">
    <property type="term" value="C:RNA polymerase III complex"/>
    <property type="evidence" value="ECO:0007669"/>
    <property type="project" value="UniProtKB-UniRule"/>
</dbReference>
<dbReference type="InterPro" id="IPR036390">
    <property type="entry name" value="WH_DNA-bd_sf"/>
</dbReference>
<dbReference type="GO" id="GO:0005654">
    <property type="term" value="C:nucleoplasm"/>
    <property type="evidence" value="ECO:0007669"/>
    <property type="project" value="UniProtKB-ARBA"/>
</dbReference>
<evidence type="ECO:0000256" key="4">
    <source>
        <dbReference type="ARBA" id="ARBA00023163"/>
    </source>
</evidence>
<dbReference type="GO" id="GO:0006383">
    <property type="term" value="P:transcription by RNA polymerase III"/>
    <property type="evidence" value="ECO:0007669"/>
    <property type="project" value="UniProtKB-UniRule"/>
</dbReference>
<keyword evidence="8" id="KW-1185">Reference proteome</keyword>
<organism evidence="7 8">
    <name type="scientific">Ogataea polymorpha</name>
    <dbReference type="NCBI Taxonomy" id="460523"/>
    <lineage>
        <taxon>Eukaryota</taxon>
        <taxon>Fungi</taxon>
        <taxon>Dikarya</taxon>
        <taxon>Ascomycota</taxon>
        <taxon>Saccharomycotina</taxon>
        <taxon>Pichiomycetes</taxon>
        <taxon>Pichiales</taxon>
        <taxon>Pichiaceae</taxon>
        <taxon>Ogataea</taxon>
    </lineage>
</organism>
<evidence type="ECO:0000256" key="6">
    <source>
        <dbReference type="PIRNR" id="PIRNR028763"/>
    </source>
</evidence>
<comment type="similarity">
    <text evidence="2 6">Belongs to the eukaryotic RPC34/RPC39 RNA polymerase subunit family.</text>
</comment>
<dbReference type="OrthoDB" id="613763at2759"/>
<dbReference type="InterPro" id="IPR007832">
    <property type="entry name" value="RNA_pol_Rpc34"/>
</dbReference>
<keyword evidence="5 6" id="KW-0539">Nucleus</keyword>
<evidence type="ECO:0000256" key="1">
    <source>
        <dbReference type="ARBA" id="ARBA00004123"/>
    </source>
</evidence>
<reference evidence="7" key="2">
    <citation type="submission" date="2021-01" db="EMBL/GenBank/DDBJ databases">
        <authorList>
            <person name="Schikora-Tamarit M.A."/>
        </authorList>
    </citation>
    <scope>NUCLEOTIDE SEQUENCE</scope>
    <source>
        <strain evidence="7">NCAIM Y.01608</strain>
    </source>
</reference>
<name>A0A9P8PA50_9ASCO</name>
<dbReference type="Gene3D" id="1.10.10.10">
    <property type="entry name" value="Winged helix-like DNA-binding domain superfamily/Winged helix DNA-binding domain"/>
    <property type="match status" value="1"/>
</dbReference>
<sequence>MSVKTEESTIRDANGSFAETCTKLHRDMLARGQSSYTQEELLEISKMDSNQELMKCVQELLNRGIVRLLESKDRKVLFQPITEAEAAKINNMTSDEAMVYSYIEAAGREGIWTKTIKAKTNLHQHVVQRCLKSLESQSYIKSVKSVKYPQRKIYMLYHLTPSIEVTGGPWFTDSELDSDFIDSLLIVIWRFVASKSYPKCFKKGGMDVEQYSYPVSNNHNLPSLEEISRFIGSSGVTSVELSLSDIRSLCSVLEYEEKLVQVDNLYKATWQSVLEAGGGRYKGVDVFAPQHNQIFSISDTYRVMNPLGDEEENKDDTLYLDSWMST</sequence>
<comment type="function">
    <text evidence="6">DNA-dependent RNA polymerase catalyzes the transcription of DNA into RNA using the four ribonucleoside triphosphates as substrates. Specific peripheric component of RNA polymerase III which synthesizes small RNAs, such as 5S rRNA and tRNAs.</text>
</comment>
<dbReference type="SUPFAM" id="SSF46785">
    <property type="entry name" value="Winged helix' DNA-binding domain"/>
    <property type="match status" value="1"/>
</dbReference>
<dbReference type="GO" id="GO:0005737">
    <property type="term" value="C:cytoplasm"/>
    <property type="evidence" value="ECO:0007669"/>
    <property type="project" value="UniProtKB-ARBA"/>
</dbReference>
<keyword evidence="3 6" id="KW-0240">DNA-directed RNA polymerase</keyword>
<protein>
    <recommendedName>
        <fullName evidence="6">DNA-directed RNA polymerase III subunit RPC6</fullName>
        <shortName evidence="6">RNA polymerase III subunit C6</shortName>
    </recommendedName>
</protein>
<proteinExistence type="inferred from homology"/>
<dbReference type="PIRSF" id="PIRSF028763">
    <property type="entry name" value="RNA_pol_Rpc34"/>
    <property type="match status" value="1"/>
</dbReference>
<dbReference type="InterPro" id="IPR036388">
    <property type="entry name" value="WH-like_DNA-bd_sf"/>
</dbReference>